<evidence type="ECO:0000313" key="2">
    <source>
        <dbReference type="Proteomes" id="UP000000238"/>
    </source>
</evidence>
<accession>Q2SDY0</accession>
<organism evidence="1 2">
    <name type="scientific">Hahella chejuensis (strain KCTC 2396)</name>
    <dbReference type="NCBI Taxonomy" id="349521"/>
    <lineage>
        <taxon>Bacteria</taxon>
        <taxon>Pseudomonadati</taxon>
        <taxon>Pseudomonadota</taxon>
        <taxon>Gammaproteobacteria</taxon>
        <taxon>Oceanospirillales</taxon>
        <taxon>Hahellaceae</taxon>
        <taxon>Hahella</taxon>
    </lineage>
</organism>
<gene>
    <name evidence="1" type="ordered locus">HCH_04440</name>
</gene>
<dbReference type="KEGG" id="hch:HCH_04440"/>
<dbReference type="Proteomes" id="UP000000238">
    <property type="component" value="Chromosome"/>
</dbReference>
<dbReference type="EMBL" id="CP000155">
    <property type="protein sequence ID" value="ABC31144.1"/>
    <property type="molecule type" value="Genomic_DNA"/>
</dbReference>
<keyword evidence="2" id="KW-1185">Reference proteome</keyword>
<evidence type="ECO:0000313" key="1">
    <source>
        <dbReference type="EMBL" id="ABC31144.1"/>
    </source>
</evidence>
<protein>
    <submittedName>
        <fullName evidence="1">Uncharacterized protein</fullName>
    </submittedName>
</protein>
<dbReference type="STRING" id="349521.HCH_04440"/>
<dbReference type="eggNOG" id="ENOG5033NT1">
    <property type="taxonomic scope" value="Bacteria"/>
</dbReference>
<sequence>MIATTKEKWIAENYVASRSDNGAQYIDQEIYGSKAIPCDIRYPHGGEKLEGVVSKAETMDEKWRQALETLRHQNPPAAR</sequence>
<dbReference type="AlphaFoldDB" id="Q2SDY0"/>
<proteinExistence type="predicted"/>
<reference evidence="1 2" key="1">
    <citation type="journal article" date="2005" name="Nucleic Acids Res.">
        <title>Genomic blueprint of Hahella chejuensis, a marine microbe producing an algicidal agent.</title>
        <authorList>
            <person name="Jeong H."/>
            <person name="Yim J.H."/>
            <person name="Lee C."/>
            <person name="Choi S.-H."/>
            <person name="Park Y.K."/>
            <person name="Yoon S.H."/>
            <person name="Hur C.-G."/>
            <person name="Kang H.-Y."/>
            <person name="Kim D."/>
            <person name="Lee H.H."/>
            <person name="Park K.H."/>
            <person name="Park S.-H."/>
            <person name="Park H.-S."/>
            <person name="Lee H.K."/>
            <person name="Oh T.K."/>
            <person name="Kim J.F."/>
        </authorList>
    </citation>
    <scope>NUCLEOTIDE SEQUENCE [LARGE SCALE GENOMIC DNA]</scope>
    <source>
        <strain evidence="1 2">KCTC 2396</strain>
    </source>
</reference>
<dbReference type="HOGENOM" id="CLU_2601180_0_0_6"/>
<dbReference type="OrthoDB" id="9153188at2"/>
<name>Q2SDY0_HAHCH</name>
<dbReference type="RefSeq" id="WP_011398211.1">
    <property type="nucleotide sequence ID" value="NC_007645.1"/>
</dbReference>